<proteinExistence type="predicted"/>
<sequence>MKRVISVILDAVLVLAAVFILAGMSVKDICAEIATDALVKKAVASTIGDGVRAMFPDATEAQIEDAADKISQDENLRALVGDYMDALAYAAADGTPFSSPDVSSYMEKAVDDNIDAVAEAFGVELGGLPRAVLKSAAESAGSELETELGVAADEALSQMTGQQKQAAKLYAVMTSEEARTAAIAIVFISAFGIVLLRLSKGRFLFHLGLCGIVAGSAAGYAFPALLTAAADELGREMAGSEVTVSADTLAGCGKWILAGGAALFVLYGILKLSGIGEKKRYR</sequence>
<evidence type="ECO:0000313" key="3">
    <source>
        <dbReference type="Proteomes" id="UP000295710"/>
    </source>
</evidence>
<evidence type="ECO:0000256" key="1">
    <source>
        <dbReference type="SAM" id="Phobius"/>
    </source>
</evidence>
<organism evidence="2 3">
    <name type="scientific">Extibacter muris</name>
    <dbReference type="NCBI Taxonomy" id="1796622"/>
    <lineage>
        <taxon>Bacteria</taxon>
        <taxon>Bacillati</taxon>
        <taxon>Bacillota</taxon>
        <taxon>Clostridia</taxon>
        <taxon>Lachnospirales</taxon>
        <taxon>Lachnospiraceae</taxon>
        <taxon>Extibacter</taxon>
    </lineage>
</organism>
<protein>
    <submittedName>
        <fullName evidence="2">Uncharacterized protein</fullName>
    </submittedName>
</protein>
<dbReference type="Proteomes" id="UP000295710">
    <property type="component" value="Unassembled WGS sequence"/>
</dbReference>
<feature type="transmembrane region" description="Helical" evidence="1">
    <location>
        <begin position="7"/>
        <end position="26"/>
    </location>
</feature>
<name>A0A4R4FGA8_9FIRM</name>
<dbReference type="AlphaFoldDB" id="A0A4R4FGA8"/>
<dbReference type="EMBL" id="SMMX01000004">
    <property type="protein sequence ID" value="TDA22488.1"/>
    <property type="molecule type" value="Genomic_DNA"/>
</dbReference>
<gene>
    <name evidence="2" type="ORF">E1963_06990</name>
</gene>
<keyword evidence="1" id="KW-0812">Transmembrane</keyword>
<feature type="transmembrane region" description="Helical" evidence="1">
    <location>
        <begin position="203"/>
        <end position="228"/>
    </location>
</feature>
<keyword evidence="1" id="KW-0472">Membrane</keyword>
<dbReference type="RefSeq" id="WP_132276607.1">
    <property type="nucleotide sequence ID" value="NZ_JAOBST010000009.1"/>
</dbReference>
<feature type="transmembrane region" description="Helical" evidence="1">
    <location>
        <begin position="178"/>
        <end position="196"/>
    </location>
</feature>
<accession>A0A4R4FGA8</accession>
<reference evidence="2 3" key="1">
    <citation type="journal article" date="2016" name="Nat. Microbiol.">
        <title>The Mouse Intestinal Bacterial Collection (miBC) provides host-specific insight into cultured diversity and functional potential of the gut microbiota.</title>
        <authorList>
            <person name="Lagkouvardos I."/>
            <person name="Pukall R."/>
            <person name="Abt B."/>
            <person name="Foesel B.U."/>
            <person name="Meier-Kolthoff J.P."/>
            <person name="Kumar N."/>
            <person name="Bresciani A."/>
            <person name="Martinez I."/>
            <person name="Just S."/>
            <person name="Ziegler C."/>
            <person name="Brugiroux S."/>
            <person name="Garzetti D."/>
            <person name="Wenning M."/>
            <person name="Bui T.P."/>
            <person name="Wang J."/>
            <person name="Hugenholtz F."/>
            <person name="Plugge C.M."/>
            <person name="Peterson D.A."/>
            <person name="Hornef M.W."/>
            <person name="Baines J.F."/>
            <person name="Smidt H."/>
            <person name="Walter J."/>
            <person name="Kristiansen K."/>
            <person name="Nielsen H.B."/>
            <person name="Haller D."/>
            <person name="Overmann J."/>
            <person name="Stecher B."/>
            <person name="Clavel T."/>
        </authorList>
    </citation>
    <scope>NUCLEOTIDE SEQUENCE [LARGE SCALE GENOMIC DNA]</scope>
    <source>
        <strain evidence="2 3">DSM 28560</strain>
    </source>
</reference>
<keyword evidence="1" id="KW-1133">Transmembrane helix</keyword>
<evidence type="ECO:0000313" key="2">
    <source>
        <dbReference type="EMBL" id="TDA22488.1"/>
    </source>
</evidence>
<keyword evidence="3" id="KW-1185">Reference proteome</keyword>
<feature type="transmembrane region" description="Helical" evidence="1">
    <location>
        <begin position="248"/>
        <end position="270"/>
    </location>
</feature>
<comment type="caution">
    <text evidence="2">The sequence shown here is derived from an EMBL/GenBank/DDBJ whole genome shotgun (WGS) entry which is preliminary data.</text>
</comment>